<protein>
    <submittedName>
        <fullName evidence="1">Uncharacterized protein</fullName>
    </submittedName>
</protein>
<accession>A0A251RMY6</accession>
<proteinExistence type="predicted"/>
<keyword evidence="2" id="KW-1185">Reference proteome</keyword>
<name>A0A251RMY6_HELAN</name>
<dbReference type="EMBL" id="CM007906">
    <property type="protein sequence ID" value="OTF85843.1"/>
    <property type="molecule type" value="Genomic_DNA"/>
</dbReference>
<organism evidence="1 2">
    <name type="scientific">Helianthus annuus</name>
    <name type="common">Common sunflower</name>
    <dbReference type="NCBI Taxonomy" id="4232"/>
    <lineage>
        <taxon>Eukaryota</taxon>
        <taxon>Viridiplantae</taxon>
        <taxon>Streptophyta</taxon>
        <taxon>Embryophyta</taxon>
        <taxon>Tracheophyta</taxon>
        <taxon>Spermatophyta</taxon>
        <taxon>Magnoliopsida</taxon>
        <taxon>eudicotyledons</taxon>
        <taxon>Gunneridae</taxon>
        <taxon>Pentapetalae</taxon>
        <taxon>asterids</taxon>
        <taxon>campanulids</taxon>
        <taxon>Asterales</taxon>
        <taxon>Asteraceae</taxon>
        <taxon>Asteroideae</taxon>
        <taxon>Heliantheae alliance</taxon>
        <taxon>Heliantheae</taxon>
        <taxon>Helianthus</taxon>
    </lineage>
</organism>
<dbReference type="Proteomes" id="UP000215914">
    <property type="component" value="Chromosome 17"/>
</dbReference>
<evidence type="ECO:0000313" key="2">
    <source>
        <dbReference type="Proteomes" id="UP000215914"/>
    </source>
</evidence>
<gene>
    <name evidence="1" type="ORF">HannXRQ_Chr17g0544311</name>
</gene>
<sequence>MMSMVEVFNDRFGPRFSPIDVFLAVSEDDDVKGERGTSSGTRRRRRRWRWSYLISLVTFSNYGTGGIGEPLEIRVLSGRSFSRSFSLFAFAVQ</sequence>
<reference evidence="2" key="1">
    <citation type="journal article" date="2017" name="Nature">
        <title>The sunflower genome provides insights into oil metabolism, flowering and Asterid evolution.</title>
        <authorList>
            <person name="Badouin H."/>
            <person name="Gouzy J."/>
            <person name="Grassa C.J."/>
            <person name="Murat F."/>
            <person name="Staton S.E."/>
            <person name="Cottret L."/>
            <person name="Lelandais-Briere C."/>
            <person name="Owens G.L."/>
            <person name="Carrere S."/>
            <person name="Mayjonade B."/>
            <person name="Legrand L."/>
            <person name="Gill N."/>
            <person name="Kane N.C."/>
            <person name="Bowers J.E."/>
            <person name="Hubner S."/>
            <person name="Bellec A."/>
            <person name="Berard A."/>
            <person name="Berges H."/>
            <person name="Blanchet N."/>
            <person name="Boniface M.C."/>
            <person name="Brunel D."/>
            <person name="Catrice O."/>
            <person name="Chaidir N."/>
            <person name="Claudel C."/>
            <person name="Donnadieu C."/>
            <person name="Faraut T."/>
            <person name="Fievet G."/>
            <person name="Helmstetter N."/>
            <person name="King M."/>
            <person name="Knapp S.J."/>
            <person name="Lai Z."/>
            <person name="Le Paslier M.C."/>
            <person name="Lippi Y."/>
            <person name="Lorenzon L."/>
            <person name="Mandel J.R."/>
            <person name="Marage G."/>
            <person name="Marchand G."/>
            <person name="Marquand E."/>
            <person name="Bret-Mestries E."/>
            <person name="Morien E."/>
            <person name="Nambeesan S."/>
            <person name="Nguyen T."/>
            <person name="Pegot-Espagnet P."/>
            <person name="Pouilly N."/>
            <person name="Raftis F."/>
            <person name="Sallet E."/>
            <person name="Schiex T."/>
            <person name="Thomas J."/>
            <person name="Vandecasteele C."/>
            <person name="Vares D."/>
            <person name="Vear F."/>
            <person name="Vautrin S."/>
            <person name="Crespi M."/>
            <person name="Mangin B."/>
            <person name="Burke J.M."/>
            <person name="Salse J."/>
            <person name="Munos S."/>
            <person name="Vincourt P."/>
            <person name="Rieseberg L.H."/>
            <person name="Langlade N.B."/>
        </authorList>
    </citation>
    <scope>NUCLEOTIDE SEQUENCE [LARGE SCALE GENOMIC DNA]</scope>
    <source>
        <strain evidence="2">cv. SF193</strain>
    </source>
</reference>
<evidence type="ECO:0000313" key="1">
    <source>
        <dbReference type="EMBL" id="OTF85843.1"/>
    </source>
</evidence>
<dbReference type="AlphaFoldDB" id="A0A251RMY6"/>
<dbReference type="InParanoid" id="A0A251RMY6"/>